<dbReference type="Proteomes" id="UP001596145">
    <property type="component" value="Unassembled WGS sequence"/>
</dbReference>
<keyword evidence="3" id="KW-1185">Reference proteome</keyword>
<evidence type="ECO:0000313" key="3">
    <source>
        <dbReference type="Proteomes" id="UP001596145"/>
    </source>
</evidence>
<feature type="compositionally biased region" description="Acidic residues" evidence="1">
    <location>
        <begin position="155"/>
        <end position="164"/>
    </location>
</feature>
<feature type="compositionally biased region" description="Acidic residues" evidence="1">
    <location>
        <begin position="123"/>
        <end position="134"/>
    </location>
</feature>
<dbReference type="AlphaFoldDB" id="A0ABD5QNG9"/>
<comment type="caution">
    <text evidence="2">The sequence shown here is derived from an EMBL/GenBank/DDBJ whole genome shotgun (WGS) entry which is preliminary data.</text>
</comment>
<reference evidence="2 3" key="1">
    <citation type="journal article" date="2019" name="Int. J. Syst. Evol. Microbiol.">
        <title>The Global Catalogue of Microorganisms (GCM) 10K type strain sequencing project: providing services to taxonomists for standard genome sequencing and annotation.</title>
        <authorList>
            <consortium name="The Broad Institute Genomics Platform"/>
            <consortium name="The Broad Institute Genome Sequencing Center for Infectious Disease"/>
            <person name="Wu L."/>
            <person name="Ma J."/>
        </authorList>
    </citation>
    <scope>NUCLEOTIDE SEQUENCE [LARGE SCALE GENOMIC DNA]</scope>
    <source>
        <strain evidence="2 3">CGMCC 1.16026</strain>
    </source>
</reference>
<dbReference type="GeneID" id="300068791"/>
<feature type="region of interest" description="Disordered" evidence="1">
    <location>
        <begin position="283"/>
        <end position="317"/>
    </location>
</feature>
<protein>
    <submittedName>
        <fullName evidence="2">Tyrosyl-DNA phosphodiesterase</fullName>
    </submittedName>
</protein>
<accession>A0ABD5QNG9</accession>
<dbReference type="RefSeq" id="WP_203227858.1">
    <property type="nucleotide sequence ID" value="NZ_JBHSKV010000002.1"/>
</dbReference>
<gene>
    <name evidence="2" type="ORF">ACFPJA_02325</name>
</gene>
<sequence length="767" mass="86678">MVTNIMAEQFDLPLGGRSKTTGHVELFRSYGRFETYFEDAVRMRVVTYCDSPEFILELFDRVESLEQLEVVAGDVADYRERLIDKPELADRLEQLKRDDKLVIYLCETKEVHSKLYLIEYSAESDDSDGSDETDASQQTFEWTDSDSTASGGGTDIDESEDAAETETVRPATAIVGSPNLSSNAWTRQANTGVVFETATDTSLWGELVDFYEEHRSYNNDGPFLDDLTERLERTSDDRAEVVSLYTEGKVKTRDEVGELHGRLDERIESEVDEVDLVLGDETELSEGAEEKVDEQQHESDDGESEGSAEDLDPGDESETRINLSLLGHSEDAIEALSRMTDYDASLSGDSLTTTPQAVQQYKRDVYEVPTMRVQRAQTGDNAPVEFGRALSFHTDGRVYRVGQPLPDDPDVVDTALSDLEGYFETVDKYGNCNDEDAVKAHMTEALLWMFWAPFANRDAAFYDQYGIDLDKALPNLYIYGESDAGKGTFAQFVLSMISGGRVVNPVDADEVGKRKVRGMRSANTAFPVVVDDITKDTVNRLDTFRNYWGNWTPEASFPLFAFISNDKRPDEWFRNRSKILHFNVNFDTSYKGEAEVNRLIEQDNPLFLWFTHEMLTRELTLSNDDDALRTARAVMLEFYEYAGRDVPEWFPRRPAEQEHDAGRDRWFDLLKREDITTEDQGDRLRVSFPEEMSTDTYTYARDPPTVARVERRGRDLLIKSPAEFLDWLGEPPAGAELDGRVSEGTGAETSESESSGGVIGRVRGLFS</sequence>
<dbReference type="EMBL" id="JBHSKV010000002">
    <property type="protein sequence ID" value="MFC5133566.1"/>
    <property type="molecule type" value="Genomic_DNA"/>
</dbReference>
<evidence type="ECO:0000256" key="1">
    <source>
        <dbReference type="SAM" id="MobiDB-lite"/>
    </source>
</evidence>
<feature type="compositionally biased region" description="Basic and acidic residues" evidence="1">
    <location>
        <begin position="288"/>
        <end position="299"/>
    </location>
</feature>
<organism evidence="2 3">
    <name type="scientific">Halorubrum glutamatedens</name>
    <dbReference type="NCBI Taxonomy" id="2707018"/>
    <lineage>
        <taxon>Archaea</taxon>
        <taxon>Methanobacteriati</taxon>
        <taxon>Methanobacteriota</taxon>
        <taxon>Stenosarchaea group</taxon>
        <taxon>Halobacteria</taxon>
        <taxon>Halobacteriales</taxon>
        <taxon>Haloferacaceae</taxon>
        <taxon>Halorubrum</taxon>
    </lineage>
</organism>
<feature type="compositionally biased region" description="Low complexity" evidence="1">
    <location>
        <begin position="742"/>
        <end position="756"/>
    </location>
</feature>
<feature type="compositionally biased region" description="Acidic residues" evidence="1">
    <location>
        <begin position="300"/>
        <end position="316"/>
    </location>
</feature>
<proteinExistence type="predicted"/>
<name>A0ABD5QNG9_9EURY</name>
<feature type="region of interest" description="Disordered" evidence="1">
    <location>
        <begin position="123"/>
        <end position="182"/>
    </location>
</feature>
<evidence type="ECO:0000313" key="2">
    <source>
        <dbReference type="EMBL" id="MFC5133566.1"/>
    </source>
</evidence>
<feature type="region of interest" description="Disordered" evidence="1">
    <location>
        <begin position="729"/>
        <end position="767"/>
    </location>
</feature>
<feature type="compositionally biased region" description="Polar residues" evidence="1">
    <location>
        <begin position="137"/>
        <end position="149"/>
    </location>
</feature>